<feature type="compositionally biased region" description="Pro residues" evidence="1">
    <location>
        <begin position="413"/>
        <end position="422"/>
    </location>
</feature>
<sequence>MRGMVGFLRGLRARRKGLRGRVAAVLLMVLAVQLGSLVAPAYACGCGALLPGDQRMLAVDREVSVVRWDGAQEQIVMRLTVGGDAERAAWIMPVPHRATVRLGDPALFDQLARATAPLHRTRHHFWPQDGDWPLTTGGDTAGPPPPRAAPGVGVIGRQRLGPFEVARLTATDPGQLETWLRGNDFALPAALEGALRPYVDRRWEYVAVRLAPESAGTVLRGELQPLHLTFAADSLVYPMRLSRLAAVPQSLGLYVLAAHRMEPASRIGGGRPRVTFAGPVGATTGPLAALAAGAPFLTAVAQEFPRPSEISGDHELRRAPADTPYRQVIYEDRLIALAGVPVWLLTVLGALLALNATAVVLGVRWGRARRAPFPDPTPTAPPDHSPPPPARPPTPPTPPALAVRPGPAATTVPPAPPAPSTAPIPANHACPAAPPPPPGPPRSVAPPTPLGPPGPAAPPTPPGPPRSVAPPTPLGPPGPAAPPTPPGPPRSVAPPAPLGPPGPAAPPTPPGPPRSVAPPAPLGPPGPAAPPAPLGAPGSVAPPMPPGPSGSVAPPVPAPRIPVGAPGVVAPPVPSAPPAPPGPPVEAGPRGSGGPSGSGGPQVPGALPFHGVPHPRARRSVRTSPPVDVPPIPGGPPAHAARQAPADPAWRTDSRVPGIPPVPTAPPPPPATGPSPAAATPAPAPAQSTESGSVTAPEAAARRTPPAPSWPPSAGRTAPPATPPAPNG</sequence>
<feature type="compositionally biased region" description="Pro residues" evidence="1">
    <location>
        <begin position="373"/>
        <end position="399"/>
    </location>
</feature>
<feature type="compositionally biased region" description="Gly residues" evidence="1">
    <location>
        <begin position="590"/>
        <end position="602"/>
    </location>
</feature>
<feature type="compositionally biased region" description="Low complexity" evidence="1">
    <location>
        <begin position="400"/>
        <end position="412"/>
    </location>
</feature>
<feature type="compositionally biased region" description="Pro residues" evidence="1">
    <location>
        <begin position="627"/>
        <end position="636"/>
    </location>
</feature>
<evidence type="ECO:0000256" key="1">
    <source>
        <dbReference type="SAM" id="MobiDB-lite"/>
    </source>
</evidence>
<evidence type="ECO:0000313" key="3">
    <source>
        <dbReference type="Proteomes" id="UP000649259"/>
    </source>
</evidence>
<feature type="compositionally biased region" description="Pro residues" evidence="1">
    <location>
        <begin position="432"/>
        <end position="560"/>
    </location>
</feature>
<dbReference type="Proteomes" id="UP000649259">
    <property type="component" value="Unassembled WGS sequence"/>
</dbReference>
<feature type="compositionally biased region" description="Pro residues" evidence="1">
    <location>
        <begin position="658"/>
        <end position="673"/>
    </location>
</feature>
<gene>
    <name evidence="2" type="ORF">Saso_03390</name>
</gene>
<accession>A0ABQ3RS41</accession>
<feature type="compositionally biased region" description="Low complexity" evidence="1">
    <location>
        <begin position="695"/>
        <end position="704"/>
    </location>
</feature>
<protein>
    <recommendedName>
        <fullName evidence="4">DUF2330 domain-containing protein</fullName>
    </recommendedName>
</protein>
<dbReference type="Pfam" id="PF10092">
    <property type="entry name" value="DUF2330"/>
    <property type="match status" value="1"/>
</dbReference>
<dbReference type="InterPro" id="IPR019283">
    <property type="entry name" value="DUF2330"/>
</dbReference>
<organism evidence="2 3">
    <name type="scientific">Streptomyces asoensis</name>
    <dbReference type="NCBI Taxonomy" id="249586"/>
    <lineage>
        <taxon>Bacteria</taxon>
        <taxon>Bacillati</taxon>
        <taxon>Actinomycetota</taxon>
        <taxon>Actinomycetes</taxon>
        <taxon>Kitasatosporales</taxon>
        <taxon>Streptomycetaceae</taxon>
        <taxon>Streptomyces</taxon>
    </lineage>
</organism>
<feature type="region of interest" description="Disordered" evidence="1">
    <location>
        <begin position="372"/>
        <end position="728"/>
    </location>
</feature>
<name>A0ABQ3RS41_9ACTN</name>
<evidence type="ECO:0008006" key="4">
    <source>
        <dbReference type="Google" id="ProtNLM"/>
    </source>
</evidence>
<comment type="caution">
    <text evidence="2">The sequence shown here is derived from an EMBL/GenBank/DDBJ whole genome shotgun (WGS) entry which is preliminary data.</text>
</comment>
<keyword evidence="3" id="KW-1185">Reference proteome</keyword>
<evidence type="ECO:0000313" key="2">
    <source>
        <dbReference type="EMBL" id="GHI58689.1"/>
    </source>
</evidence>
<proteinExistence type="predicted"/>
<feature type="compositionally biased region" description="Low complexity" evidence="1">
    <location>
        <begin position="637"/>
        <end position="649"/>
    </location>
</feature>
<reference evidence="3" key="1">
    <citation type="submission" date="2023-07" db="EMBL/GenBank/DDBJ databases">
        <title>Whole genome shotgun sequence of Streptomyces cacaoi subsp. asoensis NBRC 13813.</title>
        <authorList>
            <person name="Komaki H."/>
            <person name="Tamura T."/>
        </authorList>
    </citation>
    <scope>NUCLEOTIDE SEQUENCE [LARGE SCALE GENOMIC DNA]</scope>
    <source>
        <strain evidence="3">NBRC 13813</strain>
    </source>
</reference>
<dbReference type="EMBL" id="BNEB01000001">
    <property type="protein sequence ID" value="GHI58689.1"/>
    <property type="molecule type" value="Genomic_DNA"/>
</dbReference>
<feature type="compositionally biased region" description="Pro residues" evidence="1">
    <location>
        <begin position="569"/>
        <end position="586"/>
    </location>
</feature>